<dbReference type="PANTHER" id="PTHR37686:SF1">
    <property type="entry name" value="LD36006P"/>
    <property type="match status" value="1"/>
</dbReference>
<feature type="transmembrane region" description="Helical" evidence="2">
    <location>
        <begin position="530"/>
        <end position="548"/>
    </location>
</feature>
<feature type="transmembrane region" description="Helical" evidence="2">
    <location>
        <begin position="621"/>
        <end position="640"/>
    </location>
</feature>
<keyword evidence="4" id="KW-1185">Reference proteome</keyword>
<evidence type="ECO:0000313" key="4">
    <source>
        <dbReference type="Proteomes" id="UP000054324"/>
    </source>
</evidence>
<organism evidence="3 4">
    <name type="scientific">Opisthorchis viverrini</name>
    <name type="common">Southeast Asian liver fluke</name>
    <dbReference type="NCBI Taxonomy" id="6198"/>
    <lineage>
        <taxon>Eukaryota</taxon>
        <taxon>Metazoa</taxon>
        <taxon>Spiralia</taxon>
        <taxon>Lophotrochozoa</taxon>
        <taxon>Platyhelminthes</taxon>
        <taxon>Trematoda</taxon>
        <taxon>Digenea</taxon>
        <taxon>Opisthorchiida</taxon>
        <taxon>Opisthorchiata</taxon>
        <taxon>Opisthorchiidae</taxon>
        <taxon>Opisthorchis</taxon>
    </lineage>
</organism>
<keyword evidence="2" id="KW-0472">Membrane</keyword>
<dbReference type="KEGG" id="ovi:T265_01005"/>
<feature type="compositionally biased region" description="Polar residues" evidence="1">
    <location>
        <begin position="1587"/>
        <end position="1596"/>
    </location>
</feature>
<gene>
    <name evidence="3" type="ORF">T265_01005</name>
</gene>
<feature type="transmembrane region" description="Helical" evidence="2">
    <location>
        <begin position="597"/>
        <end position="614"/>
    </location>
</feature>
<feature type="region of interest" description="Disordered" evidence="1">
    <location>
        <begin position="1554"/>
        <end position="1624"/>
    </location>
</feature>
<keyword evidence="2" id="KW-0812">Transmembrane</keyword>
<feature type="transmembrane region" description="Helical" evidence="2">
    <location>
        <begin position="560"/>
        <end position="585"/>
    </location>
</feature>
<dbReference type="EMBL" id="KL596628">
    <property type="protein sequence ID" value="KER33115.1"/>
    <property type="molecule type" value="Genomic_DNA"/>
</dbReference>
<keyword evidence="2" id="KW-1133">Transmembrane helix</keyword>
<feature type="compositionally biased region" description="Polar residues" evidence="1">
    <location>
        <begin position="1320"/>
        <end position="1330"/>
    </location>
</feature>
<feature type="compositionally biased region" description="Polar residues" evidence="1">
    <location>
        <begin position="1554"/>
        <end position="1567"/>
    </location>
</feature>
<evidence type="ECO:0000256" key="1">
    <source>
        <dbReference type="SAM" id="MobiDB-lite"/>
    </source>
</evidence>
<dbReference type="GeneID" id="20315193"/>
<dbReference type="Pfam" id="PF25228">
    <property type="entry name" value="Lips"/>
    <property type="match status" value="2"/>
</dbReference>
<evidence type="ECO:0000313" key="3">
    <source>
        <dbReference type="EMBL" id="KER33115.1"/>
    </source>
</evidence>
<protein>
    <submittedName>
        <fullName evidence="3">Uncharacterized protein</fullName>
    </submittedName>
</protein>
<dbReference type="CTD" id="20315193"/>
<dbReference type="STRING" id="6198.A0A075ABB6"/>
<dbReference type="PANTHER" id="PTHR37686">
    <property type="entry name" value="LD36006P"/>
    <property type="match status" value="1"/>
</dbReference>
<evidence type="ECO:0000256" key="2">
    <source>
        <dbReference type="SAM" id="Phobius"/>
    </source>
</evidence>
<dbReference type="Proteomes" id="UP000054324">
    <property type="component" value="Unassembled WGS sequence"/>
</dbReference>
<feature type="compositionally biased region" description="Acidic residues" evidence="1">
    <location>
        <begin position="1604"/>
        <end position="1615"/>
    </location>
</feature>
<name>A0A075ABB6_OPIVI</name>
<dbReference type="InterPro" id="IPR057435">
    <property type="entry name" value="Lips"/>
</dbReference>
<sequence length="1624" mass="182362">MPNNLIQARKMEVCIIGEAENLDEVGPSSPSGSASRALAQLVIYAHDRIVGEEFSVLCGLSAFCRDFLRMTIDLLFGWPSINHGDVDAKLMEERLRFITCELSVKSSHRKRVMDFWDAYEQLMCHPRDALLHQTETKHPPYRFITPARIPIDLRLHNSMLLDRCLAVINGLRQPTRVGWFQDFKETTIARLRDEGKSLQEAKRLVRQDGLREYACRLFDAMRQNSALQSISDGIAEPLIQQATFSLILAEAKEAFATDWLTYQEQADQELRRTNGHLYHIAEWRQRRMGELEEQYLQAHKYDIHEMVLSKCMQSGLEQHAFFISRDLTFLRDRERLLRDQLQKSASFPDTQFIFRVPAQLLRHWRVYRRVVSYTTSYEMVDTVLLSRRPSRNEPVPPIKRSIKCAAARDPSYELINVPHARKPPRTDQEFGPQDFEVHTASPKRVFREVDVSYLDIDGDDEAGLVSKPLLTSTDTENKGYLFYNKSFYQDTIISRIIRIWRNIRASRRAFDATPSKGLLDKAAARPLHRIWSYLFRGFFSTLLILVIWPPLCLLVSSFSILLGLTLPLTVPLISLLLHFSGVLFWDAYKPASKPNRLFPIVELIFGHFLIRFLLQTILAFLAAFIFCPVLAVIRLVWAFVRCITRSIWDALVFHLVLRRLARVPAREDFMVKRIAGPGTAANHFYRARPVDILVVLVGQLELLELNLWRRQMEQLADKPIDSYRRLVQSLSWLCVTPQSDGKLYTTLCQKTKLWRSEIQSNAEERIQALQLHLKPNQLQRIKLSDRDLHHTLRMGAELTECFFQNRIAARLDLLQQDLVSWWSAFSLNTDDYLGLCTSLLGRTFGEQIFTCITENDTVFPLQVREPSLIQHFQDFLIGMVSRKTSLRSLDAVAIDKHRGAALCSSPAPPEEEVLSLSSDAVASTSDLMSQRCTVIPASPSKREMNANLLESEKPQQESEIGSALISSSDKGLAVSFAFPDTLRTSQRRAVPDPIAFIHIDLPLFPLSAFAPLSCRHLPLPLRSSPKVSTINPLPCFISARLEDACKCCICTTKADIDRAHRHKLAERCGSLGHQEGLCTCTNRVDVPTSYRAHSGLTEEERNLGLRVSGWSARDADIKSSLCPSLVTVQPESTHLLSRCPVHGTLTMVPEPQRSLWKHVFSRPGIRAKKPSPVVGAVEHLGRVYHPAIITLLMHARDREQNPLDLSHPAVQTAINQVTTPQRAFNLIHRLQLRSSDTRIAVADSVPPLYPVLSVGSELAREIHTTKYSSLKAAGEVGSPKMRAYSAVVAVSRSSVILERGASRSLLLGSSKDFRPGHSGSLDTKSQDTKATPTDITVRRFPMNTDQSYQLATSRVDPRPNPRHINGAPLVLFGWDDPSAVVAGYWSGMDTPGNEVNDLCNSTGTPTGSLYGTEDAATTDDLDETEDALSLSSLNQGDIVENVFSAPGCNQVSLFGPTDPLIVPNLLTTSATTAGSAEIESDHRADVNEKRSSLLGTTASLHLHSGQSSENCSTVINPGSCDRIQLSPETIASSPTDHSQSERICSHPDLLTSTVGFPESKYSQSPPSTAEEKQSNPKQIRLNEMNGELSTQNSSGYQVARLAREEEDDEDEEDEQDTLKTVLIM</sequence>
<accession>A0A075ABB6</accession>
<feature type="region of interest" description="Disordered" evidence="1">
    <location>
        <begin position="1308"/>
        <end position="1330"/>
    </location>
</feature>
<dbReference type="OrthoDB" id="10003277at2759"/>
<dbReference type="RefSeq" id="XP_009163184.1">
    <property type="nucleotide sequence ID" value="XM_009164920.1"/>
</dbReference>
<reference evidence="3 4" key="1">
    <citation type="submission" date="2013-11" db="EMBL/GenBank/DDBJ databases">
        <title>Opisthorchis viverrini - life in the bile duct.</title>
        <authorList>
            <person name="Young N.D."/>
            <person name="Nagarajan N."/>
            <person name="Lin S.J."/>
            <person name="Korhonen P.K."/>
            <person name="Jex A.R."/>
            <person name="Hall R.S."/>
            <person name="Safavi-Hemami H."/>
            <person name="Kaewkong W."/>
            <person name="Bertrand D."/>
            <person name="Gao S."/>
            <person name="Seet Q."/>
            <person name="Wongkham S."/>
            <person name="Teh B.T."/>
            <person name="Wongkham C."/>
            <person name="Intapan P.M."/>
            <person name="Maleewong W."/>
            <person name="Yang X."/>
            <person name="Hu M."/>
            <person name="Wang Z."/>
            <person name="Hofmann A."/>
            <person name="Sternberg P.W."/>
            <person name="Tan P."/>
            <person name="Wang J."/>
            <person name="Gasser R.B."/>
        </authorList>
    </citation>
    <scope>NUCLEOTIDE SEQUENCE [LARGE SCALE GENOMIC DNA]</scope>
</reference>
<proteinExistence type="predicted"/>